<feature type="transmembrane region" description="Helical" evidence="7">
    <location>
        <begin position="337"/>
        <end position="362"/>
    </location>
</feature>
<keyword evidence="4 7" id="KW-0812">Transmembrane</keyword>
<evidence type="ECO:0000313" key="11">
    <source>
        <dbReference type="Proteomes" id="UP001595685"/>
    </source>
</evidence>
<keyword evidence="5 7" id="KW-1133">Transmembrane helix</keyword>
<evidence type="ECO:0000256" key="4">
    <source>
        <dbReference type="ARBA" id="ARBA00022692"/>
    </source>
</evidence>
<dbReference type="EMBL" id="JBHRWW010000007">
    <property type="protein sequence ID" value="MFC3689018.1"/>
    <property type="molecule type" value="Genomic_DNA"/>
</dbReference>
<dbReference type="PANTHER" id="PTHR30193">
    <property type="entry name" value="ABC TRANSPORTER PERMEASE PROTEIN"/>
    <property type="match status" value="1"/>
</dbReference>
<dbReference type="PROSITE" id="PS50928">
    <property type="entry name" value="ABC_TM1"/>
    <property type="match status" value="1"/>
</dbReference>
<comment type="subcellular location">
    <subcellularLocation>
        <location evidence="1 7">Cell membrane</location>
        <topology evidence="1 7">Multi-pass membrane protein</topology>
    </subcellularLocation>
</comment>
<accession>A0ABV7WIG4</accession>
<gene>
    <name evidence="10" type="ORF">ACFOLH_11760</name>
</gene>
<feature type="domain" description="ABC transmembrane type-1" evidence="9">
    <location>
        <begin position="106"/>
        <end position="358"/>
    </location>
</feature>
<feature type="region of interest" description="Disordered" evidence="8">
    <location>
        <begin position="375"/>
        <end position="406"/>
    </location>
</feature>
<keyword evidence="6 7" id="KW-0472">Membrane</keyword>
<dbReference type="Gene3D" id="1.10.3720.10">
    <property type="entry name" value="MetI-like"/>
    <property type="match status" value="1"/>
</dbReference>
<proteinExistence type="inferred from homology"/>
<dbReference type="InterPro" id="IPR035906">
    <property type="entry name" value="MetI-like_sf"/>
</dbReference>
<dbReference type="PANTHER" id="PTHR30193:SF37">
    <property type="entry name" value="INNER MEMBRANE ABC TRANSPORTER PERMEASE PROTEIN YCJO"/>
    <property type="match status" value="1"/>
</dbReference>
<comment type="caution">
    <text evidence="10">The sequence shown here is derived from an EMBL/GenBank/DDBJ whole genome shotgun (WGS) entry which is preliminary data.</text>
</comment>
<feature type="transmembrane region" description="Helical" evidence="7">
    <location>
        <begin position="286"/>
        <end position="305"/>
    </location>
</feature>
<sequence>MSVVRPPAEATAAVRTSRPDPVGPARRSRGRSGEQNLAGWLFVAPTLLVLGVFLVVPIVMALWVSVSDWSGRGSPFAGTVGFVGLDNYARLLTEEGLTRSDFMTSLRNNVYYVLLVVPLQTVFALFLASVLNNQLLKAKGFFRTTFYFPSVTSSVAISVIFLFLFSGSGAVNTALRAVGLDGPTWFNDARGLLHVIGDGLGLWDAAAPPAALADTSVLGLSAWQWLAGPSVALSVIIMLVVWTTTGTFMLMFLAALQDVPLEVEEAARVDGANRWQSFRAVTLPHLRPTVLLVVTLGIIGTWQVFDQVYVMTQGGPSKTTLTPAYLSYSYAFENQQWGVAAAMAFVLFLIIVALTSVQRWVFRDKDAAQLRRQVRQAEKRRSARRPGDDALAVAGTDVPTTGGGSR</sequence>
<dbReference type="InterPro" id="IPR000515">
    <property type="entry name" value="MetI-like"/>
</dbReference>
<feature type="transmembrane region" description="Helical" evidence="7">
    <location>
        <begin position="231"/>
        <end position="256"/>
    </location>
</feature>
<keyword evidence="3" id="KW-1003">Cell membrane</keyword>
<name>A0ABV7WIG4_9MICO</name>
<evidence type="ECO:0000256" key="7">
    <source>
        <dbReference type="RuleBase" id="RU363032"/>
    </source>
</evidence>
<evidence type="ECO:0000256" key="1">
    <source>
        <dbReference type="ARBA" id="ARBA00004651"/>
    </source>
</evidence>
<evidence type="ECO:0000256" key="3">
    <source>
        <dbReference type="ARBA" id="ARBA00022475"/>
    </source>
</evidence>
<evidence type="ECO:0000256" key="8">
    <source>
        <dbReference type="SAM" id="MobiDB-lite"/>
    </source>
</evidence>
<dbReference type="RefSeq" id="WP_340292110.1">
    <property type="nucleotide sequence ID" value="NZ_JBBEOI010000060.1"/>
</dbReference>
<evidence type="ECO:0000313" key="10">
    <source>
        <dbReference type="EMBL" id="MFC3689018.1"/>
    </source>
</evidence>
<dbReference type="InterPro" id="IPR051393">
    <property type="entry name" value="ABC_transporter_permease"/>
</dbReference>
<keyword evidence="2 7" id="KW-0813">Transport</keyword>
<evidence type="ECO:0000259" key="9">
    <source>
        <dbReference type="PROSITE" id="PS50928"/>
    </source>
</evidence>
<keyword evidence="11" id="KW-1185">Reference proteome</keyword>
<dbReference type="Pfam" id="PF00528">
    <property type="entry name" value="BPD_transp_1"/>
    <property type="match status" value="1"/>
</dbReference>
<dbReference type="CDD" id="cd06261">
    <property type="entry name" value="TM_PBP2"/>
    <property type="match status" value="1"/>
</dbReference>
<feature type="compositionally biased region" description="Basic and acidic residues" evidence="8">
    <location>
        <begin position="375"/>
        <end position="388"/>
    </location>
</feature>
<dbReference type="Proteomes" id="UP001595685">
    <property type="component" value="Unassembled WGS sequence"/>
</dbReference>
<dbReference type="SUPFAM" id="SSF161098">
    <property type="entry name" value="MetI-like"/>
    <property type="match status" value="1"/>
</dbReference>
<feature type="region of interest" description="Disordered" evidence="8">
    <location>
        <begin position="1"/>
        <end position="32"/>
    </location>
</feature>
<evidence type="ECO:0000256" key="6">
    <source>
        <dbReference type="ARBA" id="ARBA00023136"/>
    </source>
</evidence>
<reference evidence="11" key="1">
    <citation type="journal article" date="2019" name="Int. J. Syst. Evol. Microbiol.">
        <title>The Global Catalogue of Microorganisms (GCM) 10K type strain sequencing project: providing services to taxonomists for standard genome sequencing and annotation.</title>
        <authorList>
            <consortium name="The Broad Institute Genomics Platform"/>
            <consortium name="The Broad Institute Genome Sequencing Center for Infectious Disease"/>
            <person name="Wu L."/>
            <person name="Ma J."/>
        </authorList>
    </citation>
    <scope>NUCLEOTIDE SEQUENCE [LARGE SCALE GENOMIC DNA]</scope>
    <source>
        <strain evidence="11">NCAIM B.02333</strain>
    </source>
</reference>
<comment type="similarity">
    <text evidence="7">Belongs to the binding-protein-dependent transport system permease family.</text>
</comment>
<organism evidence="10 11">
    <name type="scientific">Aquipuribacter hungaricus</name>
    <dbReference type="NCBI Taxonomy" id="545624"/>
    <lineage>
        <taxon>Bacteria</taxon>
        <taxon>Bacillati</taxon>
        <taxon>Actinomycetota</taxon>
        <taxon>Actinomycetes</taxon>
        <taxon>Micrococcales</taxon>
        <taxon>Intrasporangiaceae</taxon>
        <taxon>Aquipuribacter</taxon>
    </lineage>
</organism>
<feature type="transmembrane region" description="Helical" evidence="7">
    <location>
        <begin position="110"/>
        <end position="132"/>
    </location>
</feature>
<evidence type="ECO:0000256" key="2">
    <source>
        <dbReference type="ARBA" id="ARBA00022448"/>
    </source>
</evidence>
<evidence type="ECO:0000256" key="5">
    <source>
        <dbReference type="ARBA" id="ARBA00022989"/>
    </source>
</evidence>
<protein>
    <submittedName>
        <fullName evidence="10">Carbohydrate ABC transporter permease</fullName>
    </submittedName>
</protein>
<feature type="transmembrane region" description="Helical" evidence="7">
    <location>
        <begin position="37"/>
        <end position="64"/>
    </location>
</feature>
<feature type="transmembrane region" description="Helical" evidence="7">
    <location>
        <begin position="144"/>
        <end position="165"/>
    </location>
</feature>